<keyword evidence="3 7" id="KW-0489">Methyltransferase</keyword>
<evidence type="ECO:0000313" key="8">
    <source>
        <dbReference type="Proteomes" id="UP000199158"/>
    </source>
</evidence>
<dbReference type="STRING" id="474960.SAMN05216180_1092"/>
<protein>
    <submittedName>
        <fullName evidence="7">Precorrin-6Y C5,15-methyltransferase (Decarboxylating)</fullName>
    </submittedName>
</protein>
<organism evidence="7 8">
    <name type="scientific">Hydrogenoanaerobacterium saccharovorans</name>
    <dbReference type="NCBI Taxonomy" id="474960"/>
    <lineage>
        <taxon>Bacteria</taxon>
        <taxon>Bacillati</taxon>
        <taxon>Bacillota</taxon>
        <taxon>Clostridia</taxon>
        <taxon>Eubacteriales</taxon>
        <taxon>Oscillospiraceae</taxon>
        <taxon>Hydrogenoanaerobacterium</taxon>
    </lineage>
</organism>
<dbReference type="Gene3D" id="3.30.950.10">
    <property type="entry name" value="Methyltransferase, Cobalt-precorrin-4 Transmethylase, Domain 2"/>
    <property type="match status" value="1"/>
</dbReference>
<evidence type="ECO:0000256" key="1">
    <source>
        <dbReference type="ARBA" id="ARBA00004953"/>
    </source>
</evidence>
<dbReference type="Pfam" id="PF00590">
    <property type="entry name" value="TP_methylase"/>
    <property type="match status" value="1"/>
</dbReference>
<keyword evidence="2" id="KW-0169">Cobalamin biosynthesis</keyword>
<comment type="pathway">
    <text evidence="1">Cofactor biosynthesis; adenosylcobalamin biosynthesis.</text>
</comment>
<dbReference type="CDD" id="cd11644">
    <property type="entry name" value="Precorrin-6Y-MT"/>
    <property type="match status" value="1"/>
</dbReference>
<dbReference type="GO" id="GO:0008276">
    <property type="term" value="F:protein methyltransferase activity"/>
    <property type="evidence" value="ECO:0007669"/>
    <property type="project" value="InterPro"/>
</dbReference>
<dbReference type="InterPro" id="IPR014008">
    <property type="entry name" value="Cbl_synth_MTase_CbiT"/>
</dbReference>
<dbReference type="InterPro" id="IPR035996">
    <property type="entry name" value="4pyrrol_Methylase_sf"/>
</dbReference>
<dbReference type="CDD" id="cd02440">
    <property type="entry name" value="AdoMet_MTases"/>
    <property type="match status" value="1"/>
</dbReference>
<dbReference type="NCBIfam" id="TIGR02467">
    <property type="entry name" value="CbiE"/>
    <property type="match status" value="1"/>
</dbReference>
<dbReference type="InterPro" id="IPR050714">
    <property type="entry name" value="Cobalamin_biosynth_MTase"/>
</dbReference>
<dbReference type="AlphaFoldDB" id="A0A1H8A3T0"/>
<keyword evidence="5" id="KW-0949">S-adenosyl-L-methionine</keyword>
<dbReference type="InterPro" id="IPR014776">
    <property type="entry name" value="4pyrrole_Mease_sub2"/>
</dbReference>
<dbReference type="EMBL" id="FOCG01000001">
    <property type="protein sequence ID" value="SEM65231.1"/>
    <property type="molecule type" value="Genomic_DNA"/>
</dbReference>
<reference evidence="7 8" key="1">
    <citation type="submission" date="2016-10" db="EMBL/GenBank/DDBJ databases">
        <authorList>
            <person name="de Groot N.N."/>
        </authorList>
    </citation>
    <scope>NUCLEOTIDE SEQUENCE [LARGE SCALE GENOMIC DNA]</scope>
    <source>
        <strain evidence="7 8">CGMCC 1.5070</strain>
    </source>
</reference>
<dbReference type="PANTHER" id="PTHR43182">
    <property type="entry name" value="COBALT-PRECORRIN-6B C(15)-METHYLTRANSFERASE (DECARBOXYLATING)"/>
    <property type="match status" value="1"/>
</dbReference>
<evidence type="ECO:0000313" key="7">
    <source>
        <dbReference type="EMBL" id="SEM65231.1"/>
    </source>
</evidence>
<evidence type="ECO:0000256" key="3">
    <source>
        <dbReference type="ARBA" id="ARBA00022603"/>
    </source>
</evidence>
<dbReference type="InterPro" id="IPR000878">
    <property type="entry name" value="4pyrrol_Mease"/>
</dbReference>
<evidence type="ECO:0000259" key="6">
    <source>
        <dbReference type="Pfam" id="PF00590"/>
    </source>
</evidence>
<dbReference type="PANTHER" id="PTHR43182:SF1">
    <property type="entry name" value="COBALT-PRECORRIN-7 C(5)-METHYLTRANSFERASE"/>
    <property type="match status" value="1"/>
</dbReference>
<evidence type="ECO:0000256" key="2">
    <source>
        <dbReference type="ARBA" id="ARBA00022573"/>
    </source>
</evidence>
<dbReference type="GO" id="GO:0009236">
    <property type="term" value="P:cobalamin biosynthetic process"/>
    <property type="evidence" value="ECO:0007669"/>
    <property type="project" value="UniProtKB-UniPathway"/>
</dbReference>
<dbReference type="GO" id="GO:0032259">
    <property type="term" value="P:methylation"/>
    <property type="evidence" value="ECO:0007669"/>
    <property type="project" value="UniProtKB-KW"/>
</dbReference>
<dbReference type="Proteomes" id="UP000199158">
    <property type="component" value="Unassembled WGS sequence"/>
</dbReference>
<dbReference type="PIRSF" id="PIRSF036428">
    <property type="entry name" value="CobL"/>
    <property type="match status" value="1"/>
</dbReference>
<dbReference type="InterPro" id="IPR012818">
    <property type="entry name" value="CbiE"/>
</dbReference>
<gene>
    <name evidence="7" type="ORF">SAMN05216180_1092</name>
</gene>
<dbReference type="NCBIfam" id="TIGR02469">
    <property type="entry name" value="CbiT"/>
    <property type="match status" value="1"/>
</dbReference>
<dbReference type="InterPro" id="IPR029063">
    <property type="entry name" value="SAM-dependent_MTases_sf"/>
</dbReference>
<keyword evidence="4 7" id="KW-0808">Transferase</keyword>
<dbReference type="SUPFAM" id="SSF53335">
    <property type="entry name" value="S-adenosyl-L-methionine-dependent methyltransferases"/>
    <property type="match status" value="1"/>
</dbReference>
<dbReference type="SUPFAM" id="SSF53790">
    <property type="entry name" value="Tetrapyrrole methylase"/>
    <property type="match status" value="1"/>
</dbReference>
<feature type="domain" description="Tetrapyrrole methylase" evidence="6">
    <location>
        <begin position="11"/>
        <end position="194"/>
    </location>
</feature>
<dbReference type="InterPro" id="IPR014777">
    <property type="entry name" value="4pyrrole_Mease_sub1"/>
</dbReference>
<keyword evidence="8" id="KW-1185">Reference proteome</keyword>
<evidence type="ECO:0000256" key="5">
    <source>
        <dbReference type="ARBA" id="ARBA00022691"/>
    </source>
</evidence>
<dbReference type="Gene3D" id="3.40.50.150">
    <property type="entry name" value="Vaccinia Virus protein VP39"/>
    <property type="match status" value="1"/>
</dbReference>
<dbReference type="InterPro" id="IPR006365">
    <property type="entry name" value="Cbl_synth_CobL"/>
</dbReference>
<evidence type="ECO:0000256" key="4">
    <source>
        <dbReference type="ARBA" id="ARBA00022679"/>
    </source>
</evidence>
<dbReference type="Gene3D" id="3.40.1010.10">
    <property type="entry name" value="Cobalt-precorrin-4 Transmethylase, Domain 1"/>
    <property type="match status" value="1"/>
</dbReference>
<sequence length="413" mass="44315">MNEKEKAKTAKIYLVGIGMGNPATLTSQAEQIIANSDCLIGAQRMLDSFGEVNAARFSSCSAEEIVDYLKEHPDYYKVSVLMSGDVGFYSGAKRLCELLCHYEVECIAGISSVQYLCAKAKTTWDDAKLISMHGRKQNLVTAVRHHAKVFVLTGGKNQSVSELCAQLCAVGLGDVQVCVGERLSYQDEKITYATAHKCMQQQFSPLAAMLVFNSHPVSPPVTHGLPDECFLRGDAPMTKSEVRTVSISALNLRGDNTVWDVGAGTGSVCVEIARILPDGVVYAIEKNPAALELLHQNKANFGVYNLHIVAGTAPEALADMPAPDALFIGGSSGSLAEIVAIALQKNPHVRIVVNAITLETVAAATNCFCQYQLVNTSIVQLSVARAKVVGSHHMMMGQNPVYVLSGGGHTDER</sequence>
<proteinExistence type="predicted"/>
<name>A0A1H8A3T0_9FIRM</name>
<dbReference type="OrthoDB" id="9780707at2"/>
<dbReference type="UniPathway" id="UPA00148"/>
<accession>A0A1H8A3T0</accession>
<dbReference type="RefSeq" id="WP_092752411.1">
    <property type="nucleotide sequence ID" value="NZ_FOCG01000001.1"/>
</dbReference>